<keyword evidence="3" id="KW-1185">Reference proteome</keyword>
<gene>
    <name evidence="1" type="ORF">DME_LOCUS1384</name>
</gene>
<reference evidence="4" key="1">
    <citation type="submission" date="2016-04" db="UniProtKB">
        <authorList>
            <consortium name="WormBaseParasite"/>
        </authorList>
    </citation>
    <scope>IDENTIFICATION</scope>
</reference>
<evidence type="ECO:0000313" key="3">
    <source>
        <dbReference type="Proteomes" id="UP000274756"/>
    </source>
</evidence>
<dbReference type="Proteomes" id="UP000274756">
    <property type="component" value="Unassembled WGS sequence"/>
</dbReference>
<dbReference type="OrthoDB" id="5785141at2759"/>
<dbReference type="Proteomes" id="UP000038040">
    <property type="component" value="Unplaced"/>
</dbReference>
<accession>A0A158Q585</accession>
<sequence>MIDKQANKLLKVREEIDEAKWRCSPHGGFSLRPLDTFKSIVSSTFSPVESIWRTASHCSFYEMYHPELGNFRRSKTYSSLAPSYGIPYRYEPKQEEWKYMMERSSRPIAHVKNLFDTLPKSVSRLHGVWGTGALFYPSNFEGVEDRRYHRIFWGQNFIDYRSPSARHATSLLLSAY</sequence>
<proteinExistence type="predicted"/>
<evidence type="ECO:0000313" key="2">
    <source>
        <dbReference type="Proteomes" id="UP000038040"/>
    </source>
</evidence>
<name>A0A158Q585_DRAME</name>
<dbReference type="WBParaSite" id="DME_0000677001-mRNA-1">
    <property type="protein sequence ID" value="DME_0000677001-mRNA-1"/>
    <property type="gene ID" value="DME_0000677001"/>
</dbReference>
<dbReference type="AlphaFoldDB" id="A0A158Q585"/>
<dbReference type="EMBL" id="UYYG01000020">
    <property type="protein sequence ID" value="VDN51411.1"/>
    <property type="molecule type" value="Genomic_DNA"/>
</dbReference>
<evidence type="ECO:0000313" key="4">
    <source>
        <dbReference type="WBParaSite" id="DME_0000677001-mRNA-1"/>
    </source>
</evidence>
<reference evidence="1 3" key="2">
    <citation type="submission" date="2018-11" db="EMBL/GenBank/DDBJ databases">
        <authorList>
            <consortium name="Pathogen Informatics"/>
        </authorList>
    </citation>
    <scope>NUCLEOTIDE SEQUENCE [LARGE SCALE GENOMIC DNA]</scope>
</reference>
<organism evidence="2 4">
    <name type="scientific">Dracunculus medinensis</name>
    <name type="common">Guinea worm</name>
    <dbReference type="NCBI Taxonomy" id="318479"/>
    <lineage>
        <taxon>Eukaryota</taxon>
        <taxon>Metazoa</taxon>
        <taxon>Ecdysozoa</taxon>
        <taxon>Nematoda</taxon>
        <taxon>Chromadorea</taxon>
        <taxon>Rhabditida</taxon>
        <taxon>Spirurina</taxon>
        <taxon>Dracunculoidea</taxon>
        <taxon>Dracunculidae</taxon>
        <taxon>Dracunculus</taxon>
    </lineage>
</organism>
<protein>
    <submittedName>
        <fullName evidence="4">COesterase domain-containing protein</fullName>
    </submittedName>
</protein>
<evidence type="ECO:0000313" key="1">
    <source>
        <dbReference type="EMBL" id="VDN51411.1"/>
    </source>
</evidence>